<dbReference type="InterPro" id="IPR025177">
    <property type="entry name" value="MciZ"/>
</dbReference>
<dbReference type="RefSeq" id="WP_072581784.1">
    <property type="nucleotide sequence ID" value="NZ_CP016020.1"/>
</dbReference>
<reference evidence="1 2" key="1">
    <citation type="journal article" date="2016" name="Sci. Rep.">
        <title>Complete genome sequence and transcriptomic analysis of a novel marine strain Bacillus weihaiensis reveals the mechanism of brown algae degradation.</title>
        <authorList>
            <person name="Zhu Y."/>
            <person name="Chen P."/>
            <person name="Bao Y."/>
            <person name="Men Y."/>
            <person name="Zeng Y."/>
            <person name="Yang J."/>
            <person name="Sun J."/>
            <person name="Sun Y."/>
        </authorList>
    </citation>
    <scope>NUCLEOTIDE SEQUENCE [LARGE SCALE GENOMIC DNA]</scope>
    <source>
        <strain evidence="1 2">Alg07</strain>
    </source>
</reference>
<dbReference type="EMBL" id="CP016020">
    <property type="protein sequence ID" value="APH06994.1"/>
    <property type="molecule type" value="Genomic_DNA"/>
</dbReference>
<dbReference type="STRING" id="1547283.A9C19_07060"/>
<dbReference type="KEGG" id="bwh:A9C19_07060"/>
<dbReference type="AlphaFoldDB" id="A0A1L3MXD2"/>
<dbReference type="OrthoDB" id="2990038at2"/>
<organism evidence="1 2">
    <name type="scientific">Bacillus weihaiensis</name>
    <dbReference type="NCBI Taxonomy" id="1547283"/>
    <lineage>
        <taxon>Bacteria</taxon>
        <taxon>Bacillati</taxon>
        <taxon>Bacillota</taxon>
        <taxon>Bacilli</taxon>
        <taxon>Bacillales</taxon>
        <taxon>Bacillaceae</taxon>
        <taxon>Bacillus</taxon>
    </lineage>
</organism>
<keyword evidence="2" id="KW-1185">Reference proteome</keyword>
<accession>A0A1L3MXD2</accession>
<evidence type="ECO:0000313" key="1">
    <source>
        <dbReference type="EMBL" id="APH06994.1"/>
    </source>
</evidence>
<evidence type="ECO:0008006" key="3">
    <source>
        <dbReference type="Google" id="ProtNLM"/>
    </source>
</evidence>
<proteinExistence type="predicted"/>
<protein>
    <recommendedName>
        <fullName evidence="3">Z-ring formation inhibitor MciZ</fullName>
    </recommendedName>
</protein>
<dbReference type="Pfam" id="PF13072">
    <property type="entry name" value="MciZ"/>
    <property type="match status" value="1"/>
</dbReference>
<sequence>MKIYRHEKGIIMSGRAWEVREKLKEYGKIYPTLQEWIQAELTIEQRPCQLVKQKPGDTNN</sequence>
<gene>
    <name evidence="1" type="ORF">A9C19_07060</name>
</gene>
<name>A0A1L3MXD2_9BACI</name>
<evidence type="ECO:0000313" key="2">
    <source>
        <dbReference type="Proteomes" id="UP000181936"/>
    </source>
</evidence>
<dbReference type="Proteomes" id="UP000181936">
    <property type="component" value="Chromosome"/>
</dbReference>